<reference evidence="2" key="1">
    <citation type="submission" date="2019-10" db="EMBL/GenBank/DDBJ databases">
        <authorList>
            <person name="Soares A.E.R."/>
            <person name="Aleixo A."/>
            <person name="Schneider P."/>
            <person name="Miyaki C.Y."/>
            <person name="Schneider M.P."/>
            <person name="Mello C."/>
            <person name="Vasconcelos A.T.R."/>
        </authorList>
    </citation>
    <scope>NUCLEOTIDE SEQUENCE</scope>
    <source>
        <tissue evidence="2">Muscle</tissue>
    </source>
</reference>
<evidence type="ECO:0000313" key="2">
    <source>
        <dbReference type="EMBL" id="KAJ7426072.1"/>
    </source>
</evidence>
<accession>A0ABQ9DNU1</accession>
<feature type="region of interest" description="Disordered" evidence="1">
    <location>
        <begin position="1"/>
        <end position="29"/>
    </location>
</feature>
<feature type="compositionally biased region" description="Polar residues" evidence="1">
    <location>
        <begin position="14"/>
        <end position="23"/>
    </location>
</feature>
<evidence type="ECO:0000256" key="1">
    <source>
        <dbReference type="SAM" id="MobiDB-lite"/>
    </source>
</evidence>
<dbReference type="EMBL" id="WHWB01032323">
    <property type="protein sequence ID" value="KAJ7426072.1"/>
    <property type="molecule type" value="Genomic_DNA"/>
</dbReference>
<sequence>MPVGYRMDPPLAKTESTSDSDSASGIRKREKLRIFGPQVGEPGDAEIAEVIYFMKDLYMCEGMKSLNDEKKQR</sequence>
<proteinExistence type="predicted"/>
<organism evidence="2 3">
    <name type="scientific">Willisornis vidua</name>
    <name type="common">Xingu scale-backed antbird</name>
    <dbReference type="NCBI Taxonomy" id="1566151"/>
    <lineage>
        <taxon>Eukaryota</taxon>
        <taxon>Metazoa</taxon>
        <taxon>Chordata</taxon>
        <taxon>Craniata</taxon>
        <taxon>Vertebrata</taxon>
        <taxon>Euteleostomi</taxon>
        <taxon>Archelosauria</taxon>
        <taxon>Archosauria</taxon>
        <taxon>Dinosauria</taxon>
        <taxon>Saurischia</taxon>
        <taxon>Theropoda</taxon>
        <taxon>Coelurosauria</taxon>
        <taxon>Aves</taxon>
        <taxon>Neognathae</taxon>
        <taxon>Neoaves</taxon>
        <taxon>Telluraves</taxon>
        <taxon>Australaves</taxon>
        <taxon>Passeriformes</taxon>
        <taxon>Thamnophilidae</taxon>
        <taxon>Willisornis</taxon>
    </lineage>
</organism>
<name>A0ABQ9DNU1_9PASS</name>
<dbReference type="Proteomes" id="UP001145742">
    <property type="component" value="Unassembled WGS sequence"/>
</dbReference>
<evidence type="ECO:0000313" key="3">
    <source>
        <dbReference type="Proteomes" id="UP001145742"/>
    </source>
</evidence>
<keyword evidence="3" id="KW-1185">Reference proteome</keyword>
<gene>
    <name evidence="2" type="ORF">WISP_19226</name>
</gene>
<comment type="caution">
    <text evidence="2">The sequence shown here is derived from an EMBL/GenBank/DDBJ whole genome shotgun (WGS) entry which is preliminary data.</text>
</comment>
<protein>
    <submittedName>
        <fullName evidence="2">Uncharacterized protein</fullName>
    </submittedName>
</protein>